<keyword evidence="1" id="KW-0732">Signal</keyword>
<evidence type="ECO:0000313" key="2">
    <source>
        <dbReference type="EMBL" id="MFM9518467.1"/>
    </source>
</evidence>
<accession>A0ABW9H8L8</accession>
<dbReference type="Proteomes" id="UP001631987">
    <property type="component" value="Unassembled WGS sequence"/>
</dbReference>
<organism evidence="2 3">
    <name type="scientific">Pseudomonas monachiensis</name>
    <dbReference type="NCBI Taxonomy" id="3060212"/>
    <lineage>
        <taxon>Bacteria</taxon>
        <taxon>Pseudomonadati</taxon>
        <taxon>Pseudomonadota</taxon>
        <taxon>Gammaproteobacteria</taxon>
        <taxon>Pseudomonadales</taxon>
        <taxon>Pseudomonadaceae</taxon>
        <taxon>Pseudomonas</taxon>
    </lineage>
</organism>
<protein>
    <recommendedName>
        <fullName evidence="4">Lipoprotein</fullName>
    </recommendedName>
</protein>
<keyword evidence="3" id="KW-1185">Reference proteome</keyword>
<dbReference type="PROSITE" id="PS51257">
    <property type="entry name" value="PROKAR_LIPOPROTEIN"/>
    <property type="match status" value="1"/>
</dbReference>
<sequence>MKTLGKRVISPLSLALCVAILGGCSSPPPPPVVTPPPPERTCQAMDKTDVLGDVRAEDGQVTRVTTTTRCVTQ</sequence>
<evidence type="ECO:0008006" key="4">
    <source>
        <dbReference type="Google" id="ProtNLM"/>
    </source>
</evidence>
<dbReference type="EMBL" id="JBJVNW010000006">
    <property type="protein sequence ID" value="MFM9518467.1"/>
    <property type="molecule type" value="Genomic_DNA"/>
</dbReference>
<comment type="caution">
    <text evidence="2">The sequence shown here is derived from an EMBL/GenBank/DDBJ whole genome shotgun (WGS) entry which is preliminary data.</text>
</comment>
<dbReference type="RefSeq" id="WP_156385868.1">
    <property type="nucleotide sequence ID" value="NZ_CP178857.1"/>
</dbReference>
<gene>
    <name evidence="2" type="ORF">ACKKH4_14575</name>
</gene>
<evidence type="ECO:0000256" key="1">
    <source>
        <dbReference type="SAM" id="SignalP"/>
    </source>
</evidence>
<feature type="chain" id="PRO_5047307418" description="Lipoprotein" evidence="1">
    <location>
        <begin position="23"/>
        <end position="73"/>
    </location>
</feature>
<proteinExistence type="predicted"/>
<feature type="signal peptide" evidence="1">
    <location>
        <begin position="1"/>
        <end position="22"/>
    </location>
</feature>
<name>A0ABW9H8L8_9PSED</name>
<evidence type="ECO:0000313" key="3">
    <source>
        <dbReference type="Proteomes" id="UP001631987"/>
    </source>
</evidence>
<reference evidence="2 3" key="1">
    <citation type="submission" date="2024-12" db="EMBL/GenBank/DDBJ databases">
        <title>Pseudomonas species isolated from Lotus nodules promote plant growth.</title>
        <authorList>
            <person name="Yu Y.-H."/>
            <person name="Kurtenbach J."/>
            <person name="Crosbie D."/>
            <person name="Brachmann A."/>
            <person name="Marin M."/>
        </authorList>
    </citation>
    <scope>NUCLEOTIDE SEQUENCE [LARGE SCALE GENOMIC DNA]</scope>
    <source>
        <strain evidence="2 3">PLb12A</strain>
    </source>
</reference>